<evidence type="ECO:0000313" key="3">
    <source>
        <dbReference type="Proteomes" id="UP000002872"/>
    </source>
</evidence>
<evidence type="ECO:0000256" key="1">
    <source>
        <dbReference type="SAM" id="Phobius"/>
    </source>
</evidence>
<dbReference type="EMBL" id="GL870883">
    <property type="protein sequence ID" value="EIJ87294.1"/>
    <property type="molecule type" value="Genomic_DNA"/>
</dbReference>
<keyword evidence="3" id="KW-1185">Reference proteome</keyword>
<keyword evidence="1" id="KW-0472">Membrane</keyword>
<dbReference type="AlphaFoldDB" id="I3EDJ7"/>
<name>I3EDJ7_NEMP3</name>
<sequence length="719" mass="83104">GFQNISVFISLMHATIYGLNNLLIVYTSIRLCKIYFYFYFIFFYMAGLIVAVIGGSQVGKSALLNNLCINYKKDMTKVKEGFILYKKETLSDIFELVELTLHPENFAFMCDSSLFDILCVVIDIRTGLSDYIRNILKKYKKSLVIIVINKIDKIFGGQKIESILTKTYDIINAVNKYLALCGDTRGIFCVASSLYKICLFSGYEEEWKGNEDIFRIYMKKLQEAVDIVDMTRKDKINVIHENNYHWFLSKEKKNILDNSSVISDICIHANGVPSIQNVLISTMTNILGKLKIQYYGYHTVLKIHKSNGRDRIYVIIRISEDETNKFMYSNHLYTAISIKIDSLYEMGKLGLAEIVIDPQTYDQIIQLYIENITCNKPMIGSAITNVTEATMEKIITNEIMFCPGVNISWEKTNSCTENSYICKVFSNGPDTLERILEELAYIGNINNLKDIMPNPIIYYIRRTPRSKNSIKICIENRYVLLEVCSNLKNNVSEIEKTKTPPVELDTLTTEKYTRIAIDKKEEIFLDVPDAIALEEKEIIDKLAITLKELWMDMDLHKKLAYTTFQIVEIMQNNLNCDIPSESSKDLVRVRLERCKFRVIEHHLRVEFVLSLPMLTVYKSTDKFINSLILKPGIFPVIRSIVKKCFGKLISFELCSKFMQCSAECLIPISEYTECISMLRTFFSECWPYLLEHCILPIRNKGECDTVDINMFYKEKLPIL</sequence>
<dbReference type="HOGENOM" id="CLU_384791_0_0_1"/>
<reference evidence="2" key="1">
    <citation type="submission" date="2011-01" db="EMBL/GenBank/DDBJ databases">
        <title>The Genome Sequence of Nematocida parisii strain ERTm3.</title>
        <authorList>
            <consortium name="The Broad Institute Genome Sequencing Platform"/>
            <consortium name="The Broad Institute Genome Sequencing Center for Infectious Disease"/>
            <person name="Cuomo C."/>
            <person name="Troemel E."/>
            <person name="Young S.K."/>
            <person name="Zeng Q."/>
            <person name="Gargeya S."/>
            <person name="Fitzgerald M."/>
            <person name="Haas B."/>
            <person name="Abouelleil A."/>
            <person name="Alvarado L."/>
            <person name="Arachchi H.M."/>
            <person name="Berlin A."/>
            <person name="Chapman S.B."/>
            <person name="Gearin G."/>
            <person name="Goldberg J."/>
            <person name="Griggs A."/>
            <person name="Gujja S."/>
            <person name="Hansen M."/>
            <person name="Heiman D."/>
            <person name="Howarth C."/>
            <person name="Larimer J."/>
            <person name="Lui A."/>
            <person name="MacDonald P.J.P."/>
            <person name="McCowen C."/>
            <person name="Montmayeur A."/>
            <person name="Murphy C."/>
            <person name="Neiman D."/>
            <person name="Pearson M."/>
            <person name="Priest M."/>
            <person name="Roberts A."/>
            <person name="Saif S."/>
            <person name="Shea T."/>
            <person name="Sisk P."/>
            <person name="Stolte C."/>
            <person name="Sykes S."/>
            <person name="Wortman J."/>
            <person name="Nusbaum C."/>
            <person name="Birren B."/>
        </authorList>
    </citation>
    <scope>NUCLEOTIDE SEQUENCE</scope>
    <source>
        <strain evidence="2">ERTm3</strain>
    </source>
</reference>
<dbReference type="InterPro" id="IPR027417">
    <property type="entry name" value="P-loop_NTPase"/>
</dbReference>
<feature type="transmembrane region" description="Helical" evidence="1">
    <location>
        <begin position="6"/>
        <end position="27"/>
    </location>
</feature>
<gene>
    <name evidence="2" type="ORF">NEQG_02417</name>
</gene>
<feature type="transmembrane region" description="Helical" evidence="1">
    <location>
        <begin position="34"/>
        <end position="55"/>
    </location>
</feature>
<dbReference type="VEuPathDB" id="MicrosporidiaDB:NEQG_02417"/>
<dbReference type="SUPFAM" id="SSF52540">
    <property type="entry name" value="P-loop containing nucleoside triphosphate hydrolases"/>
    <property type="match status" value="1"/>
</dbReference>
<proteinExistence type="predicted"/>
<keyword evidence="1" id="KW-0812">Transmembrane</keyword>
<keyword evidence="1" id="KW-1133">Transmembrane helix</keyword>
<evidence type="ECO:0000313" key="2">
    <source>
        <dbReference type="EMBL" id="EIJ87294.1"/>
    </source>
</evidence>
<accession>I3EDJ7</accession>
<dbReference type="OMA" id="VIDICAY"/>
<dbReference type="Proteomes" id="UP000002872">
    <property type="component" value="Unassembled WGS sequence"/>
</dbReference>
<dbReference type="InParanoid" id="I3EDJ7"/>
<dbReference type="OrthoDB" id="2189442at2759"/>
<feature type="non-terminal residue" evidence="2">
    <location>
        <position position="1"/>
    </location>
</feature>
<organism evidence="2 3">
    <name type="scientific">Nematocida parisii (strain ERTm3)</name>
    <name type="common">Nematode killer fungus</name>
    <dbReference type="NCBI Taxonomy" id="935791"/>
    <lineage>
        <taxon>Eukaryota</taxon>
        <taxon>Fungi</taxon>
        <taxon>Fungi incertae sedis</taxon>
        <taxon>Microsporidia</taxon>
        <taxon>Nematocida</taxon>
    </lineage>
</organism>
<dbReference type="Gene3D" id="3.40.50.300">
    <property type="entry name" value="P-loop containing nucleotide triphosphate hydrolases"/>
    <property type="match status" value="1"/>
</dbReference>
<protein>
    <submittedName>
        <fullName evidence="2">Uncharacterized protein</fullName>
    </submittedName>
</protein>